<dbReference type="SUPFAM" id="SSF52540">
    <property type="entry name" value="P-loop containing nucleoside triphosphate hydrolases"/>
    <property type="match status" value="1"/>
</dbReference>
<dbReference type="InterPro" id="IPR007743">
    <property type="entry name" value="Immunity-related_GTPase-like"/>
</dbReference>
<gene>
    <name evidence="4" type="ORF">SCF082_LOCUS27706</name>
</gene>
<dbReference type="Pfam" id="PF05049">
    <property type="entry name" value="IIGP"/>
    <property type="match status" value="1"/>
</dbReference>
<keyword evidence="5" id="KW-1185">Reference proteome</keyword>
<proteinExistence type="inferred from homology"/>
<dbReference type="Gene3D" id="3.30.519.10">
    <property type="entry name" value="Guanine Nucleotide Dissociation Inhibitor, domain 2"/>
    <property type="match status" value="1"/>
</dbReference>
<dbReference type="Gene3D" id="3.40.50.300">
    <property type="entry name" value="P-loop containing nucleotide triphosphate hydrolases"/>
    <property type="match status" value="1"/>
</dbReference>
<evidence type="ECO:0000256" key="2">
    <source>
        <dbReference type="ARBA" id="ARBA00005593"/>
    </source>
</evidence>
<name>A0ABP0MJ67_9DINO</name>
<dbReference type="Proteomes" id="UP001642464">
    <property type="component" value="Unassembled WGS sequence"/>
</dbReference>
<comment type="similarity">
    <text evidence="1">Belongs to the TRAFAC class dynamin-like GTPase superfamily. IRG family.</text>
</comment>
<comment type="caution">
    <text evidence="4">The sequence shown here is derived from an EMBL/GenBank/DDBJ whole genome shotgun (WGS) entry which is preliminary data.</text>
</comment>
<dbReference type="Gene3D" id="3.50.50.60">
    <property type="entry name" value="FAD/NAD(P)-binding domain"/>
    <property type="match status" value="1"/>
</dbReference>
<dbReference type="PANTHER" id="PTHR11787:SF4">
    <property type="entry name" value="CHM, RAB ESCORT PROTEIN 1"/>
    <property type="match status" value="1"/>
</dbReference>
<evidence type="ECO:0000313" key="5">
    <source>
        <dbReference type="Proteomes" id="UP001642464"/>
    </source>
</evidence>
<dbReference type="InterPro" id="IPR027417">
    <property type="entry name" value="P-loop_NTPase"/>
</dbReference>
<sequence length="885" mass="97305">MVAHDGLLSLTGTVLSGLGTTLNGISTLYTLSSHFHAHSADALAVVSSSLHGALWAAKATLGVFLDNSMGAVSLGGGCISVSIGLLHFLRSVAKLNVERPPLHAPDQAADPEEARRYPTPEWLEPRRVLNWAVVGRVGAGKSSLINALRGLQPHDTGAAPVGVGHTTKRPKPYSFTGELASMSLNMARLWDLPGAGTRDWPSATYVRNAGLRHFDGVLLVTAGAFSDAEEDLLKQLVDFQVPCYVIRNKVDQDTENNKQDNGLTAEETLAEIRLELLSYGCQPTRIFLVSSKRPDSTDFDFQVLLHSMAEDVSRQRSDWEENENDASPSARLLPKSIAKAIDLADAVHLNIRAMKDIFHGEGRVATCEAYRATAGSDFGSPSRPGVPEGQRAFALSPERTECYAERSFEWDPFQQMNGIRRKKNELLRNPSAFSLDLSPRLLYGRSEHVDVLIESGVARYLEFQGLKFTRVLTSEGLISVPLTKSEIFQDAHLSKAEKRMLMRFITSIQPYVSSLAFQSAAQLGVDQAAKIKGPSDQSALGMELDGSWRAFLQQQNLSERLQDFITYSICLWDWAPTEAFPQLSCREALERLGAFISSLGLYGRGTSMPLLFPMYGIGEVSQGYTRLCAVHRGVYALRTRATHLLAQEEEDGTMQLSGLVTCRGEQIKASRLVAACGELLQDQVPSQSSSQHCRRMTVLLSSPPLGEEGVSLCVVPPQSLDPPLQNVVQVLQLDFSSGACPHGYFLAHLSQASISDPGPLPFADLDRVLEELLKRSPKTACIFRCRYLQRPRDVATRWDVSTRTGGFMERCLHEERLAVVSDPPAVPQLLAVQEVHDARRIFGSFFGAESAFLPKPQHVAEETVQIERGCRSIQVKNTDQLRLRS</sequence>
<evidence type="ECO:0000313" key="4">
    <source>
        <dbReference type="EMBL" id="CAK9050165.1"/>
    </source>
</evidence>
<evidence type="ECO:0000256" key="1">
    <source>
        <dbReference type="ARBA" id="ARBA00005429"/>
    </source>
</evidence>
<comment type="similarity">
    <text evidence="2">Belongs to the Rab GDI family.</text>
</comment>
<dbReference type="PRINTS" id="PR00891">
    <property type="entry name" value="RABGDIREP"/>
</dbReference>
<dbReference type="InterPro" id="IPR036188">
    <property type="entry name" value="FAD/NAD-bd_sf"/>
</dbReference>
<dbReference type="InterPro" id="IPR018203">
    <property type="entry name" value="GDP_dissociation_inhibitor"/>
</dbReference>
<dbReference type="EMBL" id="CAXAMM010021557">
    <property type="protein sequence ID" value="CAK9050165.1"/>
    <property type="molecule type" value="Genomic_DNA"/>
</dbReference>
<dbReference type="InterPro" id="IPR030385">
    <property type="entry name" value="G_IRG_dom"/>
</dbReference>
<protein>
    <submittedName>
        <fullName evidence="4">Rab proteins geranylgeranyltransferase component A (Rab escort protein homolog) (REP)</fullName>
    </submittedName>
</protein>
<evidence type="ECO:0000259" key="3">
    <source>
        <dbReference type="PROSITE" id="PS51716"/>
    </source>
</evidence>
<accession>A0ABP0MJ67</accession>
<feature type="domain" description="IRG-type G" evidence="3">
    <location>
        <begin position="127"/>
        <end position="311"/>
    </location>
</feature>
<dbReference type="PANTHER" id="PTHR11787">
    <property type="entry name" value="RAB GDP-DISSOCIATION INHIBITOR"/>
    <property type="match status" value="1"/>
</dbReference>
<dbReference type="PROSITE" id="PS51716">
    <property type="entry name" value="G_IRG"/>
    <property type="match status" value="1"/>
</dbReference>
<dbReference type="SUPFAM" id="SSF51905">
    <property type="entry name" value="FAD/NAD(P)-binding domain"/>
    <property type="match status" value="1"/>
</dbReference>
<dbReference type="SUPFAM" id="SSF54373">
    <property type="entry name" value="FAD-linked reductases, C-terminal domain"/>
    <property type="match status" value="1"/>
</dbReference>
<organism evidence="4 5">
    <name type="scientific">Durusdinium trenchii</name>
    <dbReference type="NCBI Taxonomy" id="1381693"/>
    <lineage>
        <taxon>Eukaryota</taxon>
        <taxon>Sar</taxon>
        <taxon>Alveolata</taxon>
        <taxon>Dinophyceae</taxon>
        <taxon>Suessiales</taxon>
        <taxon>Symbiodiniaceae</taxon>
        <taxon>Durusdinium</taxon>
    </lineage>
</organism>
<dbReference type="Pfam" id="PF00996">
    <property type="entry name" value="GDI"/>
    <property type="match status" value="1"/>
</dbReference>
<reference evidence="4 5" key="1">
    <citation type="submission" date="2024-02" db="EMBL/GenBank/DDBJ databases">
        <authorList>
            <person name="Chen Y."/>
            <person name="Shah S."/>
            <person name="Dougan E. K."/>
            <person name="Thang M."/>
            <person name="Chan C."/>
        </authorList>
    </citation>
    <scope>NUCLEOTIDE SEQUENCE [LARGE SCALE GENOMIC DNA]</scope>
</reference>